<gene>
    <name evidence="2" type="ORF">C8A03DRAFT_36285</name>
</gene>
<sequence>MSGSARSARTYASVAHARDTHRKTAGSSAGVAGLRQAPRDWKTWEVSPICDERPVCQDCKDNAGDFRAAFHFTQDCPKHRCVEETCNTAPTKPCTSHCRDCGFSVVDIDELDASHKCQWTKQLEKSQVGIKDGRPALVYRFILTCKRNATHEKKTARGLKKVREKGWRRLLDDMISWLDLDEDTDPRKNRPIVECEECFAEMSEGGDYREQIPGVLRLGHDRVKLEPN</sequence>
<dbReference type="EMBL" id="MU860233">
    <property type="protein sequence ID" value="KAK4235858.1"/>
    <property type="molecule type" value="Genomic_DNA"/>
</dbReference>
<feature type="region of interest" description="Disordered" evidence="1">
    <location>
        <begin position="1"/>
        <end position="33"/>
    </location>
</feature>
<proteinExistence type="predicted"/>
<reference evidence="2" key="2">
    <citation type="submission" date="2023-05" db="EMBL/GenBank/DDBJ databases">
        <authorList>
            <consortium name="Lawrence Berkeley National Laboratory"/>
            <person name="Steindorff A."/>
            <person name="Hensen N."/>
            <person name="Bonometti L."/>
            <person name="Westerberg I."/>
            <person name="Brannstrom I.O."/>
            <person name="Guillou S."/>
            <person name="Cros-Aarteil S."/>
            <person name="Calhoun S."/>
            <person name="Haridas S."/>
            <person name="Kuo A."/>
            <person name="Mondo S."/>
            <person name="Pangilinan J."/>
            <person name="Riley R."/>
            <person name="Labutti K."/>
            <person name="Andreopoulos B."/>
            <person name="Lipzen A."/>
            <person name="Chen C."/>
            <person name="Yanf M."/>
            <person name="Daum C."/>
            <person name="Ng V."/>
            <person name="Clum A."/>
            <person name="Ohm R."/>
            <person name="Martin F."/>
            <person name="Silar P."/>
            <person name="Natvig D."/>
            <person name="Lalanne C."/>
            <person name="Gautier V."/>
            <person name="Ament-Velasquez S.L."/>
            <person name="Kruys A."/>
            <person name="Hutchinson M.I."/>
            <person name="Powell A.J."/>
            <person name="Barry K."/>
            <person name="Miller A.N."/>
            <person name="Grigoriev I.V."/>
            <person name="Debuchy R."/>
            <person name="Gladieux P."/>
            <person name="Thoren M.H."/>
            <person name="Johannesson H."/>
        </authorList>
    </citation>
    <scope>NUCLEOTIDE SEQUENCE</scope>
    <source>
        <strain evidence="2">CBS 532.94</strain>
    </source>
</reference>
<name>A0AAN7C5M2_9PEZI</name>
<comment type="caution">
    <text evidence="2">The sequence shown here is derived from an EMBL/GenBank/DDBJ whole genome shotgun (WGS) entry which is preliminary data.</text>
</comment>
<evidence type="ECO:0000313" key="2">
    <source>
        <dbReference type="EMBL" id="KAK4235858.1"/>
    </source>
</evidence>
<accession>A0AAN7C5M2</accession>
<evidence type="ECO:0000256" key="1">
    <source>
        <dbReference type="SAM" id="MobiDB-lite"/>
    </source>
</evidence>
<reference evidence="2" key="1">
    <citation type="journal article" date="2023" name="Mol. Phylogenet. Evol.">
        <title>Genome-scale phylogeny and comparative genomics of the fungal order Sordariales.</title>
        <authorList>
            <person name="Hensen N."/>
            <person name="Bonometti L."/>
            <person name="Westerberg I."/>
            <person name="Brannstrom I.O."/>
            <person name="Guillou S."/>
            <person name="Cros-Aarteil S."/>
            <person name="Calhoun S."/>
            <person name="Haridas S."/>
            <person name="Kuo A."/>
            <person name="Mondo S."/>
            <person name="Pangilinan J."/>
            <person name="Riley R."/>
            <person name="LaButti K."/>
            <person name="Andreopoulos B."/>
            <person name="Lipzen A."/>
            <person name="Chen C."/>
            <person name="Yan M."/>
            <person name="Daum C."/>
            <person name="Ng V."/>
            <person name="Clum A."/>
            <person name="Steindorff A."/>
            <person name="Ohm R.A."/>
            <person name="Martin F."/>
            <person name="Silar P."/>
            <person name="Natvig D.O."/>
            <person name="Lalanne C."/>
            <person name="Gautier V."/>
            <person name="Ament-Velasquez S.L."/>
            <person name="Kruys A."/>
            <person name="Hutchinson M.I."/>
            <person name="Powell A.J."/>
            <person name="Barry K."/>
            <person name="Miller A.N."/>
            <person name="Grigoriev I.V."/>
            <person name="Debuchy R."/>
            <person name="Gladieux P."/>
            <person name="Hiltunen Thoren M."/>
            <person name="Johannesson H."/>
        </authorList>
    </citation>
    <scope>NUCLEOTIDE SEQUENCE</scope>
    <source>
        <strain evidence="2">CBS 532.94</strain>
    </source>
</reference>
<dbReference type="AlphaFoldDB" id="A0AAN7C5M2"/>
<keyword evidence="3" id="KW-1185">Reference proteome</keyword>
<organism evidence="2 3">
    <name type="scientific">Achaetomium macrosporum</name>
    <dbReference type="NCBI Taxonomy" id="79813"/>
    <lineage>
        <taxon>Eukaryota</taxon>
        <taxon>Fungi</taxon>
        <taxon>Dikarya</taxon>
        <taxon>Ascomycota</taxon>
        <taxon>Pezizomycotina</taxon>
        <taxon>Sordariomycetes</taxon>
        <taxon>Sordariomycetidae</taxon>
        <taxon>Sordariales</taxon>
        <taxon>Chaetomiaceae</taxon>
        <taxon>Achaetomium</taxon>
    </lineage>
</organism>
<evidence type="ECO:0000313" key="3">
    <source>
        <dbReference type="Proteomes" id="UP001303760"/>
    </source>
</evidence>
<dbReference type="Proteomes" id="UP001303760">
    <property type="component" value="Unassembled WGS sequence"/>
</dbReference>
<protein>
    <submittedName>
        <fullName evidence="2">Uncharacterized protein</fullName>
    </submittedName>
</protein>